<evidence type="ECO:0000313" key="3">
    <source>
        <dbReference type="Proteomes" id="UP000217790"/>
    </source>
</evidence>
<proteinExistence type="predicted"/>
<feature type="compositionally biased region" description="Low complexity" evidence="1">
    <location>
        <begin position="389"/>
        <end position="402"/>
    </location>
</feature>
<accession>A0A2H3CP92</accession>
<evidence type="ECO:0000313" key="2">
    <source>
        <dbReference type="EMBL" id="PBK81052.1"/>
    </source>
</evidence>
<reference evidence="3" key="1">
    <citation type="journal article" date="2017" name="Nat. Ecol. Evol.">
        <title>Genome expansion and lineage-specific genetic innovations in the forest pathogenic fungi Armillaria.</title>
        <authorList>
            <person name="Sipos G."/>
            <person name="Prasanna A.N."/>
            <person name="Walter M.C."/>
            <person name="O'Connor E."/>
            <person name="Balint B."/>
            <person name="Krizsan K."/>
            <person name="Kiss B."/>
            <person name="Hess J."/>
            <person name="Varga T."/>
            <person name="Slot J."/>
            <person name="Riley R."/>
            <person name="Boka B."/>
            <person name="Rigling D."/>
            <person name="Barry K."/>
            <person name="Lee J."/>
            <person name="Mihaltcheva S."/>
            <person name="LaButti K."/>
            <person name="Lipzen A."/>
            <person name="Waldron R."/>
            <person name="Moloney N.M."/>
            <person name="Sperisen C."/>
            <person name="Kredics L."/>
            <person name="Vagvoelgyi C."/>
            <person name="Patrignani A."/>
            <person name="Fitzpatrick D."/>
            <person name="Nagy I."/>
            <person name="Doyle S."/>
            <person name="Anderson J.B."/>
            <person name="Grigoriev I.V."/>
            <person name="Gueldener U."/>
            <person name="Muensterkoetter M."/>
            <person name="Nagy L.G."/>
        </authorList>
    </citation>
    <scope>NUCLEOTIDE SEQUENCE [LARGE SCALE GENOMIC DNA]</scope>
    <source>
        <strain evidence="3">Ar21-2</strain>
    </source>
</reference>
<evidence type="ECO:0000256" key="1">
    <source>
        <dbReference type="SAM" id="MobiDB-lite"/>
    </source>
</evidence>
<dbReference type="EMBL" id="KZ293736">
    <property type="protein sequence ID" value="PBK81052.1"/>
    <property type="molecule type" value="Genomic_DNA"/>
</dbReference>
<dbReference type="OrthoDB" id="3231188at2759"/>
<name>A0A2H3CP92_ARMGA</name>
<feature type="region of interest" description="Disordered" evidence="1">
    <location>
        <begin position="369"/>
        <end position="402"/>
    </location>
</feature>
<organism evidence="2 3">
    <name type="scientific">Armillaria gallica</name>
    <name type="common">Bulbous honey fungus</name>
    <name type="synonym">Armillaria bulbosa</name>
    <dbReference type="NCBI Taxonomy" id="47427"/>
    <lineage>
        <taxon>Eukaryota</taxon>
        <taxon>Fungi</taxon>
        <taxon>Dikarya</taxon>
        <taxon>Basidiomycota</taxon>
        <taxon>Agaricomycotina</taxon>
        <taxon>Agaricomycetes</taxon>
        <taxon>Agaricomycetidae</taxon>
        <taxon>Agaricales</taxon>
        <taxon>Marasmiineae</taxon>
        <taxon>Physalacriaceae</taxon>
        <taxon>Armillaria</taxon>
    </lineage>
</organism>
<dbReference type="Proteomes" id="UP000217790">
    <property type="component" value="Unassembled WGS sequence"/>
</dbReference>
<dbReference type="AlphaFoldDB" id="A0A2H3CP92"/>
<feature type="compositionally biased region" description="Polar residues" evidence="1">
    <location>
        <begin position="467"/>
        <end position="481"/>
    </location>
</feature>
<dbReference type="InParanoid" id="A0A2H3CP92"/>
<feature type="region of interest" description="Disordered" evidence="1">
    <location>
        <begin position="452"/>
        <end position="481"/>
    </location>
</feature>
<keyword evidence="3" id="KW-1185">Reference proteome</keyword>
<protein>
    <submittedName>
        <fullName evidence="2">Uncharacterized protein</fullName>
    </submittedName>
</protein>
<gene>
    <name evidence="2" type="ORF">ARMGADRAFT_1039638</name>
</gene>
<sequence length="481" mass="53361">MAKQHLQPSIPHQSAHNTIPHLSDITVEGPQEALTIHDIQDYFSINGIIDTLCLVKAYHKLDKSLHDMQLKVNELIKANRQLELLAPHSKKKAMKTSVLTVEQDHRILKFTKHCAVTIEMCSAYYLSPEAKQDAVYAKVYLALKKELHPFFAKNYGPTKKHFIKCAGDGRSTFINHINNDCFLKIFGALISSTIRNPKFNTLNNPRCLELLRYKPSDKTYYSLSPILWEGGLKGDVHLLFFSTVLMKILLAIFYGATSIKPSKTTFKEKSPNTDLWEVTEVSPGAIAFAATATLNFTRHVMFSQATYDLTNGYKKTIIEAWDKPYMKETIAAFNKFIFTRRTVKHPHGPSMDQEDEFIKIQEVFANISSSKSDTPGSVDQPIVGNDQDSVLSPPVSNSASSSIDSAMQGLVSAVAGVNVCDATSLTGTGEVLSDTWQVSQEGIAAEAQHQERVPGQHKVTTCGRGSGRSQGAQTNLHMVTK</sequence>
<dbReference type="STRING" id="47427.A0A2H3CP92"/>